<evidence type="ECO:0000313" key="5">
    <source>
        <dbReference type="Proteomes" id="UP000229055"/>
    </source>
</evidence>
<dbReference type="InterPro" id="IPR004899">
    <property type="entry name" value="Pertactin_central"/>
</dbReference>
<dbReference type="GO" id="GO:0019867">
    <property type="term" value="C:outer membrane"/>
    <property type="evidence" value="ECO:0007669"/>
    <property type="project" value="InterPro"/>
</dbReference>
<feature type="chain" id="PRO_5013689552" description="Autotransporter domain-containing protein" evidence="2">
    <location>
        <begin position="26"/>
        <end position="1126"/>
    </location>
</feature>
<evidence type="ECO:0000313" key="4">
    <source>
        <dbReference type="EMBL" id="ATW33787.1"/>
    </source>
</evidence>
<dbReference type="InterPro" id="IPR011050">
    <property type="entry name" value="Pectin_lyase_fold/virulence"/>
</dbReference>
<dbReference type="InterPro" id="IPR036709">
    <property type="entry name" value="Autotransporte_beta_dom_sf"/>
</dbReference>
<dbReference type="Proteomes" id="UP000229055">
    <property type="component" value="Chromosome"/>
</dbReference>
<proteinExistence type="predicted"/>
<dbReference type="Pfam" id="PF03797">
    <property type="entry name" value="Autotransporter"/>
    <property type="match status" value="1"/>
</dbReference>
<dbReference type="Pfam" id="PF03212">
    <property type="entry name" value="Pertactin"/>
    <property type="match status" value="1"/>
</dbReference>
<dbReference type="InterPro" id="IPR051551">
    <property type="entry name" value="Autotransporter_adhesion"/>
</dbReference>
<evidence type="ECO:0000256" key="1">
    <source>
        <dbReference type="SAM" id="MobiDB-lite"/>
    </source>
</evidence>
<evidence type="ECO:0000256" key="2">
    <source>
        <dbReference type="SAM" id="SignalP"/>
    </source>
</evidence>
<gene>
    <name evidence="4" type="ORF">BJP43_05305</name>
</gene>
<dbReference type="Gene3D" id="2.160.20.20">
    <property type="match status" value="1"/>
</dbReference>
<accession>A0A2D3TD93</accession>
<organism evidence="4 5">
    <name type="scientific">Candidatus Williamhamiltonella defendens</name>
    <dbReference type="NCBI Taxonomy" id="138072"/>
    <lineage>
        <taxon>Bacteria</taxon>
        <taxon>Pseudomonadati</taxon>
        <taxon>Pseudomonadota</taxon>
        <taxon>Gammaproteobacteria</taxon>
        <taxon>Enterobacterales</taxon>
        <taxon>Enterobacteriaceae</taxon>
        <taxon>aphid secondary symbionts</taxon>
        <taxon>Candidatus Williamhamiltonella</taxon>
    </lineage>
</organism>
<feature type="signal peptide" evidence="2">
    <location>
        <begin position="1"/>
        <end position="25"/>
    </location>
</feature>
<feature type="region of interest" description="Disordered" evidence="1">
    <location>
        <begin position="754"/>
        <end position="821"/>
    </location>
</feature>
<sequence>MKTTKTILTKIVHILIVIFTGNTQASFTETVAEGTTVSGETVAPKEWDGAGHSTQRVFGTVTDTILRGDSQNYSPPNWAQQDVFSGGYTNNITVENTGNQSIFGGTAENTVIKDNGIATLKNQGIFKDGKVYKGGFFIAQSGTVDNINVYENGRFDISGNDDGVIVEGGEITHGATGVFMGKARINNLKISGYVAAASRDNPHFSHAYIGQLGQLILSSGKITESTIEGGLLSVVQSEASDTTMKGGSIEVGEGSIFKRTQMTGGSLNIKDGGRAEATVVNGGGRMLNDSGMDIGTVVNSGTYTLGDAHSTTAQSNNLTLGNEATAYIRKGTVNGANLGNGQMILGFGRLSSTLKGDVTVGERGQLDVINKGELDTREANLNLSGRVNLENAPDPGKVSRFGKVSMNQGHFYFDYSISDGFSKNYSILFLQTLNGTGTFWMNTDIAGHKGNLLHVRGEANGHFGVMVTDSGKSPKAEDRLKIIQTGGGDADFELTNPGQVVDVGTYQYHLVPDNHKRGWSLVSHQPQPSEKPQPESESPPKASVISSATETVAASRPISGDTLLPKETEYPVQPGIGSPKATEPKPEVPVMSSVPEEKGAILTPVSGETVSPAVTDETQTRKLAPKAPELKPAVPVAPSVPKEKETVLTPVSGETVAPAVTDETQTRKLAAKAPEPKPEVPVAPSVPEEKETVLTPVSGETVAPAVIDETQTRKLAAKAPEPKPEVPVAPSVPEEKETVLTPVSGETVAPAVIDETQTRKLVPKAPEPKPEAPVPPSAPKEKGAVLTPVSGETETKKVPPNRLLSPPKNVSRTNRALPDIPSITPSTAAVLSMSTVGPLIYHSEMAQIQERMSETRQAKTEDTVWVKVMNQRQNISQKAGDGYWLRLNGLSVGADCTIRLGRAYTTRGVFFTHSDDKLNFRGKAIGGGNVSSWSAGTYAAYYHDSGFWLDGILKANRFSQEIRGKMTGGGDAFGNFSTLALGASIRGGKDMVAGEMTFTPYLSLSGLRTTRSSLSLSNGMKGDIFAQRSVLGKVGLRALYQTRIKEVSVTPWVDVGAEREFIKNNRVRINQRDSFDNDLSGITGVYSLGLSANISQTWNISATAGYKKGKHIESPWNASLGMSWKF</sequence>
<feature type="compositionally biased region" description="Low complexity" evidence="1">
    <location>
        <begin position="525"/>
        <end position="541"/>
    </location>
</feature>
<dbReference type="AlphaFoldDB" id="A0A2D3TD93"/>
<dbReference type="SMART" id="SM00869">
    <property type="entry name" value="Autotransporter"/>
    <property type="match status" value="1"/>
</dbReference>
<dbReference type="InterPro" id="IPR006315">
    <property type="entry name" value="OM_autotransptr_brl_dom"/>
</dbReference>
<dbReference type="InterPro" id="IPR012332">
    <property type="entry name" value="Autotransporter_pectin_lyase_C"/>
</dbReference>
<dbReference type="EMBL" id="CP017613">
    <property type="protein sequence ID" value="ATW33787.1"/>
    <property type="molecule type" value="Genomic_DNA"/>
</dbReference>
<dbReference type="PANTHER" id="PTHR35037">
    <property type="entry name" value="C-TERMINAL REGION OF AIDA-LIKE PROTEIN"/>
    <property type="match status" value="1"/>
</dbReference>
<dbReference type="SUPFAM" id="SSF103515">
    <property type="entry name" value="Autotransporter"/>
    <property type="match status" value="1"/>
</dbReference>
<protein>
    <recommendedName>
        <fullName evidence="3">Autotransporter domain-containing protein</fullName>
    </recommendedName>
</protein>
<keyword evidence="2" id="KW-0732">Signal</keyword>
<dbReference type="Gene3D" id="2.40.128.130">
    <property type="entry name" value="Autotransporter beta-domain"/>
    <property type="match status" value="1"/>
</dbReference>
<feature type="region of interest" description="Disordered" evidence="1">
    <location>
        <begin position="518"/>
        <end position="734"/>
    </location>
</feature>
<dbReference type="SUPFAM" id="SSF51126">
    <property type="entry name" value="Pectin lyase-like"/>
    <property type="match status" value="1"/>
</dbReference>
<name>A0A2D3TD93_9ENTR</name>
<dbReference type="PROSITE" id="PS51208">
    <property type="entry name" value="AUTOTRANSPORTER"/>
    <property type="match status" value="1"/>
</dbReference>
<feature type="domain" description="Autotransporter" evidence="3">
    <location>
        <begin position="857"/>
        <end position="1126"/>
    </location>
</feature>
<dbReference type="NCBIfam" id="TIGR01414">
    <property type="entry name" value="autotrans_barl"/>
    <property type="match status" value="2"/>
</dbReference>
<dbReference type="RefSeq" id="WP_100096492.1">
    <property type="nucleotide sequence ID" value="NZ_CP017613.1"/>
</dbReference>
<dbReference type="PANTHER" id="PTHR35037:SF7">
    <property type="entry name" value="AUTOTRANSPORTER"/>
    <property type="match status" value="1"/>
</dbReference>
<reference evidence="5" key="1">
    <citation type="submission" date="2016-10" db="EMBL/GenBank/DDBJ databases">
        <authorList>
            <person name="Chevignon G."/>
        </authorList>
    </citation>
    <scope>NUCLEOTIDE SEQUENCE [LARGE SCALE GENOMIC DNA]</scope>
    <source>
        <strain evidence="5">ZA17</strain>
    </source>
</reference>
<evidence type="ECO:0000259" key="3">
    <source>
        <dbReference type="PROSITE" id="PS51208"/>
    </source>
</evidence>
<dbReference type="InterPro" id="IPR005546">
    <property type="entry name" value="Autotransporte_beta"/>
</dbReference>
<reference evidence="5" key="2">
    <citation type="submission" date="2017-11" db="EMBL/GenBank/DDBJ databases">
        <title>PacBio sequencing of new strain of the secondary endosymbiont Candidatus Hamiltonella defensa.</title>
        <authorList>
            <person name="Strand M.R."/>
            <person name="Oliver K."/>
        </authorList>
    </citation>
    <scope>NUCLEOTIDE SEQUENCE [LARGE SCALE GENOMIC DNA]</scope>
    <source>
        <strain evidence="5">ZA17</strain>
    </source>
</reference>
<feature type="compositionally biased region" description="Low complexity" evidence="1">
    <location>
        <begin position="631"/>
        <end position="640"/>
    </location>
</feature>